<evidence type="ECO:0000256" key="1">
    <source>
        <dbReference type="ARBA" id="ARBA00004141"/>
    </source>
</evidence>
<name>A0A3Q2CAG3_CYPVA</name>
<dbReference type="OrthoDB" id="10255969at2759"/>
<organism evidence="11 12">
    <name type="scientific">Cyprinodon variegatus</name>
    <name type="common">Sheepshead minnow</name>
    <dbReference type="NCBI Taxonomy" id="28743"/>
    <lineage>
        <taxon>Eukaryota</taxon>
        <taxon>Metazoa</taxon>
        <taxon>Chordata</taxon>
        <taxon>Craniata</taxon>
        <taxon>Vertebrata</taxon>
        <taxon>Euteleostomi</taxon>
        <taxon>Actinopterygii</taxon>
        <taxon>Neopterygii</taxon>
        <taxon>Teleostei</taxon>
        <taxon>Neoteleostei</taxon>
        <taxon>Acanthomorphata</taxon>
        <taxon>Ovalentaria</taxon>
        <taxon>Atherinomorphae</taxon>
        <taxon>Cyprinodontiformes</taxon>
        <taxon>Cyprinodontidae</taxon>
        <taxon>Cyprinodon</taxon>
    </lineage>
</organism>
<dbReference type="Pfam" id="PF00005">
    <property type="entry name" value="ABC_tran"/>
    <property type="match status" value="1"/>
</dbReference>
<dbReference type="PROSITE" id="PS50893">
    <property type="entry name" value="ABC_TRANSPORTER_2"/>
    <property type="match status" value="1"/>
</dbReference>
<reference evidence="11" key="1">
    <citation type="submission" date="2025-08" db="UniProtKB">
        <authorList>
            <consortium name="Ensembl"/>
        </authorList>
    </citation>
    <scope>IDENTIFICATION</scope>
</reference>
<feature type="compositionally biased region" description="Polar residues" evidence="7">
    <location>
        <begin position="255"/>
        <end position="268"/>
    </location>
</feature>
<dbReference type="Pfam" id="PF12698">
    <property type="entry name" value="ABC2_membrane_3"/>
    <property type="match status" value="1"/>
</dbReference>
<dbReference type="Gene3D" id="3.40.1710.10">
    <property type="entry name" value="abc type-2 transporter like domain"/>
    <property type="match status" value="1"/>
</dbReference>
<evidence type="ECO:0000259" key="10">
    <source>
        <dbReference type="PROSITE" id="PS51012"/>
    </source>
</evidence>
<dbReference type="PRINTS" id="PR00164">
    <property type="entry name" value="ABC2TRNSPORT"/>
</dbReference>
<dbReference type="PANTHER" id="PTHR43038">
    <property type="entry name" value="ATP-BINDING CASSETTE, SUB-FAMILY H, MEMBER 1"/>
    <property type="match status" value="1"/>
</dbReference>
<evidence type="ECO:0000256" key="3">
    <source>
        <dbReference type="ARBA" id="ARBA00022741"/>
    </source>
</evidence>
<comment type="subcellular location">
    <subcellularLocation>
        <location evidence="1">Membrane</location>
        <topology evidence="1">Multi-pass membrane protein</topology>
    </subcellularLocation>
</comment>
<dbReference type="OMA" id="SRYFIER"/>
<dbReference type="GeneID" id="107095758"/>
<dbReference type="CTD" id="558667"/>
<evidence type="ECO:0000256" key="6">
    <source>
        <dbReference type="ARBA" id="ARBA00023136"/>
    </source>
</evidence>
<feature type="domain" description="ABC transmembrane type-2" evidence="10">
    <location>
        <begin position="466"/>
        <end position="695"/>
    </location>
</feature>
<feature type="region of interest" description="Disordered" evidence="7">
    <location>
        <begin position="255"/>
        <end position="293"/>
    </location>
</feature>
<protein>
    <submittedName>
        <fullName evidence="11">ABC transporter G family member 20-like</fullName>
    </submittedName>
</protein>
<evidence type="ECO:0000256" key="4">
    <source>
        <dbReference type="ARBA" id="ARBA00022840"/>
    </source>
</evidence>
<dbReference type="InterPro" id="IPR047817">
    <property type="entry name" value="ABC2_TM_bact-type"/>
</dbReference>
<accession>A0A3Q2CAG3</accession>
<dbReference type="AlphaFoldDB" id="A0A3Q2CAG3"/>
<keyword evidence="6 8" id="KW-0472">Membrane</keyword>
<dbReference type="GO" id="GO:0140359">
    <property type="term" value="F:ABC-type transporter activity"/>
    <property type="evidence" value="ECO:0007669"/>
    <property type="project" value="InterPro"/>
</dbReference>
<feature type="domain" description="ABC transporter" evidence="9">
    <location>
        <begin position="18"/>
        <end position="248"/>
    </location>
</feature>
<dbReference type="Gene3D" id="3.40.50.300">
    <property type="entry name" value="P-loop containing nucleotide triphosphate hydrolases"/>
    <property type="match status" value="1"/>
</dbReference>
<dbReference type="CDD" id="cd03230">
    <property type="entry name" value="ABC_DR_subfamily_A"/>
    <property type="match status" value="1"/>
</dbReference>
<dbReference type="InterPro" id="IPR000412">
    <property type="entry name" value="ABC_2_transport"/>
</dbReference>
<keyword evidence="4" id="KW-0067">ATP-binding</keyword>
<keyword evidence="5 8" id="KW-1133">Transmembrane helix</keyword>
<dbReference type="PROSITE" id="PS51012">
    <property type="entry name" value="ABC_TM2"/>
    <property type="match status" value="1"/>
</dbReference>
<dbReference type="GO" id="GO:0016887">
    <property type="term" value="F:ATP hydrolysis activity"/>
    <property type="evidence" value="ECO:0007669"/>
    <property type="project" value="InterPro"/>
</dbReference>
<dbReference type="RefSeq" id="XP_015247508.1">
    <property type="nucleotide sequence ID" value="XM_015392022.1"/>
</dbReference>
<evidence type="ECO:0000256" key="8">
    <source>
        <dbReference type="SAM" id="Phobius"/>
    </source>
</evidence>
<keyword evidence="3" id="KW-0547">Nucleotide-binding</keyword>
<dbReference type="GO" id="GO:0043190">
    <property type="term" value="C:ATP-binding cassette (ABC) transporter complex"/>
    <property type="evidence" value="ECO:0007669"/>
    <property type="project" value="InterPro"/>
</dbReference>
<evidence type="ECO:0000313" key="12">
    <source>
        <dbReference type="Proteomes" id="UP000265020"/>
    </source>
</evidence>
<feature type="transmembrane region" description="Helical" evidence="8">
    <location>
        <begin position="501"/>
        <end position="525"/>
    </location>
</feature>
<reference evidence="11" key="2">
    <citation type="submission" date="2025-09" db="UniProtKB">
        <authorList>
            <consortium name="Ensembl"/>
        </authorList>
    </citation>
    <scope>IDENTIFICATION</scope>
</reference>
<feature type="compositionally biased region" description="Basic and acidic residues" evidence="7">
    <location>
        <begin position="269"/>
        <end position="283"/>
    </location>
</feature>
<dbReference type="Proteomes" id="UP000265020">
    <property type="component" value="Unassembled WGS sequence"/>
</dbReference>
<keyword evidence="2 8" id="KW-0812">Transmembrane</keyword>
<dbReference type="InterPro" id="IPR027417">
    <property type="entry name" value="P-loop_NTPase"/>
</dbReference>
<dbReference type="RefSeq" id="XP_015247507.1">
    <property type="nucleotide sequence ID" value="XM_015392021.1"/>
</dbReference>
<dbReference type="PROSITE" id="PS00211">
    <property type="entry name" value="ABC_TRANSPORTER_1"/>
    <property type="match status" value="1"/>
</dbReference>
<dbReference type="SUPFAM" id="SSF52540">
    <property type="entry name" value="P-loop containing nucleoside triphosphate hydrolases"/>
    <property type="match status" value="1"/>
</dbReference>
<feature type="transmembrane region" description="Helical" evidence="8">
    <location>
        <begin position="578"/>
        <end position="602"/>
    </location>
</feature>
<dbReference type="InterPro" id="IPR017871">
    <property type="entry name" value="ABC_transporter-like_CS"/>
</dbReference>
<proteinExistence type="predicted"/>
<dbReference type="GeneTree" id="ENSGT00940000166587"/>
<dbReference type="GO" id="GO:0005524">
    <property type="term" value="F:ATP binding"/>
    <property type="evidence" value="ECO:0007669"/>
    <property type="project" value="UniProtKB-KW"/>
</dbReference>
<dbReference type="InterPro" id="IPR003439">
    <property type="entry name" value="ABC_transporter-like_ATP-bd"/>
</dbReference>
<dbReference type="Ensembl" id="ENSCVAT00000012826.1">
    <property type="protein sequence ID" value="ENSCVAP00000001793.1"/>
    <property type="gene ID" value="ENSCVAG00000002803.1"/>
</dbReference>
<dbReference type="InterPro" id="IPR013525">
    <property type="entry name" value="ABC2_TM"/>
</dbReference>
<evidence type="ECO:0000256" key="5">
    <source>
        <dbReference type="ARBA" id="ARBA00022989"/>
    </source>
</evidence>
<evidence type="ECO:0000256" key="2">
    <source>
        <dbReference type="ARBA" id="ARBA00022692"/>
    </source>
</evidence>
<feature type="transmembrane region" description="Helical" evidence="8">
    <location>
        <begin position="669"/>
        <end position="692"/>
    </location>
</feature>
<evidence type="ECO:0000313" key="11">
    <source>
        <dbReference type="Ensembl" id="ENSCVAP00000001793.1"/>
    </source>
</evidence>
<dbReference type="SMART" id="SM00382">
    <property type="entry name" value="AAA"/>
    <property type="match status" value="1"/>
</dbReference>
<feature type="transmembrane region" description="Helical" evidence="8">
    <location>
        <begin position="546"/>
        <end position="572"/>
    </location>
</feature>
<evidence type="ECO:0000256" key="7">
    <source>
        <dbReference type="SAM" id="MobiDB-lite"/>
    </source>
</evidence>
<keyword evidence="12" id="KW-1185">Reference proteome</keyword>
<sequence length="696" mass="76818">MKEDLEAPLSAGHESFAIKCRDVCRSYGKLKVLTNLNLTVPQGQIYGLLGPSGCGKTTLLKCIVGTLKISRGHITVLGKPPAFPGHEVPGKMVGYMPQELALYNEFTISDTLTFFGRIHGLTSKETQARMDFLIDFLHLPQKHSLVRNLSGGQRRRVSLGAALLQNPELLILDEPTVGVDPVLRAKIWQHLVEIVKTGKVSVIITTHYIEEARQANVVGLMRNGHLLAEGPPDALMKQHCATTLEHAFLQLCETSDQNSTQESSSESGTLEKDQTFPNGRDESEPILAVGPPPVEEVPKCTVDWKERARHILPKGRNIGALVIKTMVRMKRMPGSLCFQFLLPVIQISLICLCVGGDPKGIKVAVVNNDTSPASSSYSQSLLSFLDNSSVIQVPVTHNEAFEGVYKGEYWGVIGFGQNFTSYLTKRILQRQVSKEVIDGGSVHVWLDLTNRQIGLMLQKQLHQAFQTFIDYKLGSAAYLAALPIKFEEPIYGSLNTDFTTYVTPGAVLSISFYLAVGLTALSFVLERKEGLLDRCWVAGVSSMETMLAHLFSQLFVISVQIVLMLLFILLVFKIPNEGSLFLVVCLIVLQGVTGISFGLVISAGIDDEQSANQAALGIFYPNLILSGIIWPVECIPYPLRYLSLVLPQTYASESLRCIMYRGWGLSEMMVWRGFAVTLGWNTFFLILATVILKLRT</sequence>
<dbReference type="InterPro" id="IPR003593">
    <property type="entry name" value="AAA+_ATPase"/>
</dbReference>
<dbReference type="PANTHER" id="PTHR43038:SF3">
    <property type="entry name" value="ABC TRANSPORTER G FAMILY MEMBER 20 ISOFORM X1"/>
    <property type="match status" value="1"/>
</dbReference>
<evidence type="ECO:0000259" key="9">
    <source>
        <dbReference type="PROSITE" id="PS50893"/>
    </source>
</evidence>